<dbReference type="EMBL" id="CM039436">
    <property type="protein sequence ID" value="KAI4314624.1"/>
    <property type="molecule type" value="Genomic_DNA"/>
</dbReference>
<name>A0ACB9LUL8_BAUVA</name>
<organism evidence="1 2">
    <name type="scientific">Bauhinia variegata</name>
    <name type="common">Purple orchid tree</name>
    <name type="synonym">Phanera variegata</name>
    <dbReference type="NCBI Taxonomy" id="167791"/>
    <lineage>
        <taxon>Eukaryota</taxon>
        <taxon>Viridiplantae</taxon>
        <taxon>Streptophyta</taxon>
        <taxon>Embryophyta</taxon>
        <taxon>Tracheophyta</taxon>
        <taxon>Spermatophyta</taxon>
        <taxon>Magnoliopsida</taxon>
        <taxon>eudicotyledons</taxon>
        <taxon>Gunneridae</taxon>
        <taxon>Pentapetalae</taxon>
        <taxon>rosids</taxon>
        <taxon>fabids</taxon>
        <taxon>Fabales</taxon>
        <taxon>Fabaceae</taxon>
        <taxon>Cercidoideae</taxon>
        <taxon>Cercideae</taxon>
        <taxon>Bauhiniinae</taxon>
        <taxon>Bauhinia</taxon>
    </lineage>
</organism>
<evidence type="ECO:0000313" key="2">
    <source>
        <dbReference type="Proteomes" id="UP000828941"/>
    </source>
</evidence>
<protein>
    <submittedName>
        <fullName evidence="1">Uncharacterized protein</fullName>
    </submittedName>
</protein>
<dbReference type="Proteomes" id="UP000828941">
    <property type="component" value="Chromosome 11"/>
</dbReference>
<reference evidence="1 2" key="1">
    <citation type="journal article" date="2022" name="DNA Res.">
        <title>Chromosomal-level genome assembly of the orchid tree Bauhinia variegata (Leguminosae; Cercidoideae) supports the allotetraploid origin hypothesis of Bauhinia.</title>
        <authorList>
            <person name="Zhong Y."/>
            <person name="Chen Y."/>
            <person name="Zheng D."/>
            <person name="Pang J."/>
            <person name="Liu Y."/>
            <person name="Luo S."/>
            <person name="Meng S."/>
            <person name="Qian L."/>
            <person name="Wei D."/>
            <person name="Dai S."/>
            <person name="Zhou R."/>
        </authorList>
    </citation>
    <scope>NUCLEOTIDE SEQUENCE [LARGE SCALE GENOMIC DNA]</scope>
    <source>
        <strain evidence="1">BV-YZ2020</strain>
    </source>
</reference>
<comment type="caution">
    <text evidence="1">The sequence shown here is derived from an EMBL/GenBank/DDBJ whole genome shotgun (WGS) entry which is preliminary data.</text>
</comment>
<sequence>MGKRLSVMLMVFLGMVGCSLNMNTKPLVPAVYIFGDSTFDVGTNHFLSNCTAQADHEPYGMDFPNSQPTGRFSNGYNTADEIAKLLGFEMSPPPFLMLVQNDTEYFRSQILKGVNFASGGAGILDETGQERFHGVVSMADQIQQFATVRSNISEHLKSSADADAMINESLFLFSVGSNDFFDLYYYNNNAVTEKMRQDLLKNVIARYENHLENLKNYGARKFGILSIAPLGCVPVMRLPNDCNQELNAITYKFYVLLKGVLKNLTSRFPEMKYSLTNTHNTTVEMILAPELFHIENATSPCCGNLTVNCGPDSAVCGNHDKYLFWDQFHPTQHVSVEAATLVFNGTNLYVAPLNLCQLALAK</sequence>
<keyword evidence="2" id="KW-1185">Reference proteome</keyword>
<gene>
    <name evidence="1" type="ORF">L6164_027512</name>
</gene>
<proteinExistence type="predicted"/>
<evidence type="ECO:0000313" key="1">
    <source>
        <dbReference type="EMBL" id="KAI4314624.1"/>
    </source>
</evidence>
<accession>A0ACB9LUL8</accession>